<proteinExistence type="predicted"/>
<dbReference type="RefSeq" id="XP_007370047.1">
    <property type="nucleotide sequence ID" value="XM_007369985.1"/>
</dbReference>
<dbReference type="KEGG" id="dsq:DICSQDRAFT_69981"/>
<dbReference type="GeneID" id="18843690"/>
<dbReference type="EMBL" id="JH719455">
    <property type="protein sequence ID" value="EJF57215.1"/>
    <property type="molecule type" value="Genomic_DNA"/>
</dbReference>
<name>R7SND9_DICSQ</name>
<sequence length="443" mass="50637">MFREHFSDFEVKDLWGDFHAFCTEYRHLVPLALREALDAFYLARKAYGEAKKRIVRSCRLNHKAVTAADREAWLKEHCIIIEVQKCQKPYPPLQHWVVESGEIAELWHAHCVDGKLHDKRGKHYPLFRVDETELVVARADQSVLFVDKDSRELVAFVIRNWCPEAGIVDSVNAVVHNAAAYKKNVRLDDPGFMSHAGYTAGSRSQPGFDWARNLSPKLAKDSAFVRSMRYQESSICAFLWNMAKGTLPAEVIKSYDDFLHSHHMARMGCGDGDFRKVGEYMVKDSSVPPDAPYPSTFTFQAVERSPPSALFSVNYASYLLKYTRRIHWEGSPHKWLFSWTLKRHYGPESGGNFYIPEHKIKIEGASNSCVGWWPGKPHGTSLRACGPQEQLATLYEVGLSFVTSSRLPKQWTCYTASNFNEKERDQIMKELGDQFDTDVEADV</sequence>
<dbReference type="HOGENOM" id="CLU_041810_2_0_1"/>
<dbReference type="OrthoDB" id="2730162at2759"/>
<gene>
    <name evidence="1" type="ORF">DICSQDRAFT_69981</name>
</gene>
<reference evidence="1 2" key="1">
    <citation type="journal article" date="2012" name="Science">
        <title>The Paleozoic origin of enzymatic lignin decomposition reconstructed from 31 fungal genomes.</title>
        <authorList>
            <person name="Floudas D."/>
            <person name="Binder M."/>
            <person name="Riley R."/>
            <person name="Barry K."/>
            <person name="Blanchette R.A."/>
            <person name="Henrissat B."/>
            <person name="Martinez A.T."/>
            <person name="Otillar R."/>
            <person name="Spatafora J.W."/>
            <person name="Yadav J.S."/>
            <person name="Aerts A."/>
            <person name="Benoit I."/>
            <person name="Boyd A."/>
            <person name="Carlson A."/>
            <person name="Copeland A."/>
            <person name="Coutinho P.M."/>
            <person name="de Vries R.P."/>
            <person name="Ferreira P."/>
            <person name="Findley K."/>
            <person name="Foster B."/>
            <person name="Gaskell J."/>
            <person name="Glotzer D."/>
            <person name="Gorecki P."/>
            <person name="Heitman J."/>
            <person name="Hesse C."/>
            <person name="Hori C."/>
            <person name="Igarashi K."/>
            <person name="Jurgens J.A."/>
            <person name="Kallen N."/>
            <person name="Kersten P."/>
            <person name="Kohler A."/>
            <person name="Kuees U."/>
            <person name="Kumar T.K.A."/>
            <person name="Kuo A."/>
            <person name="LaButti K."/>
            <person name="Larrondo L.F."/>
            <person name="Lindquist E."/>
            <person name="Ling A."/>
            <person name="Lombard V."/>
            <person name="Lucas S."/>
            <person name="Lundell T."/>
            <person name="Martin R."/>
            <person name="McLaughlin D.J."/>
            <person name="Morgenstern I."/>
            <person name="Morin E."/>
            <person name="Murat C."/>
            <person name="Nagy L.G."/>
            <person name="Nolan M."/>
            <person name="Ohm R.A."/>
            <person name="Patyshakuliyeva A."/>
            <person name="Rokas A."/>
            <person name="Ruiz-Duenas F.J."/>
            <person name="Sabat G."/>
            <person name="Salamov A."/>
            <person name="Samejima M."/>
            <person name="Schmutz J."/>
            <person name="Slot J.C."/>
            <person name="St John F."/>
            <person name="Stenlid J."/>
            <person name="Sun H."/>
            <person name="Sun S."/>
            <person name="Syed K."/>
            <person name="Tsang A."/>
            <person name="Wiebenga A."/>
            <person name="Young D."/>
            <person name="Pisabarro A."/>
            <person name="Eastwood D.C."/>
            <person name="Martin F."/>
            <person name="Cullen D."/>
            <person name="Grigoriev I.V."/>
            <person name="Hibbett D.S."/>
        </authorList>
    </citation>
    <scope>NUCLEOTIDE SEQUENCE [LARGE SCALE GENOMIC DNA]</scope>
    <source>
        <strain evidence="1 2">LYAD-421 SS1</strain>
    </source>
</reference>
<organism evidence="1 2">
    <name type="scientific">Dichomitus squalens (strain LYAD-421)</name>
    <name type="common">Western red white-rot fungus</name>
    <dbReference type="NCBI Taxonomy" id="732165"/>
    <lineage>
        <taxon>Eukaryota</taxon>
        <taxon>Fungi</taxon>
        <taxon>Dikarya</taxon>
        <taxon>Basidiomycota</taxon>
        <taxon>Agaricomycotina</taxon>
        <taxon>Agaricomycetes</taxon>
        <taxon>Polyporales</taxon>
        <taxon>Polyporaceae</taxon>
        <taxon>Dichomitus</taxon>
    </lineage>
</organism>
<dbReference type="OMA" id="ASYGIMM"/>
<accession>R7SND9</accession>
<dbReference type="Proteomes" id="UP000053319">
    <property type="component" value="Unassembled WGS sequence"/>
</dbReference>
<evidence type="ECO:0000313" key="1">
    <source>
        <dbReference type="EMBL" id="EJF57215.1"/>
    </source>
</evidence>
<evidence type="ECO:0000313" key="2">
    <source>
        <dbReference type="Proteomes" id="UP000053319"/>
    </source>
</evidence>
<dbReference type="AlphaFoldDB" id="R7SND9"/>
<protein>
    <submittedName>
        <fullName evidence="1">Uncharacterized protein</fullName>
    </submittedName>
</protein>